<reference evidence="1 2" key="2">
    <citation type="journal article" date="2021" name="Int. J. Syst. Evol. Microbiol.">
        <title>Isolation and Polyphasic Characterization of Desulfuromonas versatilis sp. Nov., an Electrogenic Bacteria Capable of Versatile Metabolism Isolated from a Graphene Oxide-Reducing Enrichment Culture.</title>
        <authorList>
            <person name="Xie L."/>
            <person name="Yoshida N."/>
            <person name="Ishii S."/>
            <person name="Meng L."/>
        </authorList>
    </citation>
    <scope>NUCLEOTIDE SEQUENCE [LARGE SCALE GENOMIC DNA]</scope>
    <source>
        <strain evidence="1 2">NIT-T3</strain>
    </source>
</reference>
<reference evidence="1 2" key="1">
    <citation type="journal article" date="2016" name="C (Basel)">
        <title>Selective Growth of and Electricity Production by Marine Exoelectrogenic Bacteria in Self-Aggregated Hydrogel of Microbially Reduced Graphene Oxide.</title>
        <authorList>
            <person name="Yoshida N."/>
            <person name="Goto Y."/>
            <person name="Miyata Y."/>
        </authorList>
    </citation>
    <scope>NUCLEOTIDE SEQUENCE [LARGE SCALE GENOMIC DNA]</scope>
    <source>
        <strain evidence="1 2">NIT-T3</strain>
    </source>
</reference>
<evidence type="ECO:0000313" key="1">
    <source>
        <dbReference type="EMBL" id="BCR05993.1"/>
    </source>
</evidence>
<sequence>MTVEELKTALFALEPEQKKAFILDILPPLANDAMKDPAFLMQLMPVFLGMLKEKGIELQQLVQLAAMFGGKPGGGNP</sequence>
<gene>
    <name evidence="1" type="ORF">DESUT3_30620</name>
</gene>
<keyword evidence="2" id="KW-1185">Reference proteome</keyword>
<name>A0ABM8HSK2_9BACT</name>
<dbReference type="RefSeq" id="WP_221249381.1">
    <property type="nucleotide sequence ID" value="NZ_AP024355.1"/>
</dbReference>
<proteinExistence type="predicted"/>
<dbReference type="Proteomes" id="UP001319827">
    <property type="component" value="Chromosome"/>
</dbReference>
<accession>A0ABM8HSK2</accession>
<organism evidence="1 2">
    <name type="scientific">Desulfuromonas versatilis</name>
    <dbReference type="NCBI Taxonomy" id="2802975"/>
    <lineage>
        <taxon>Bacteria</taxon>
        <taxon>Pseudomonadati</taxon>
        <taxon>Thermodesulfobacteriota</taxon>
        <taxon>Desulfuromonadia</taxon>
        <taxon>Desulfuromonadales</taxon>
        <taxon>Desulfuromonadaceae</taxon>
        <taxon>Desulfuromonas</taxon>
    </lineage>
</organism>
<evidence type="ECO:0000313" key="2">
    <source>
        <dbReference type="Proteomes" id="UP001319827"/>
    </source>
</evidence>
<dbReference type="EMBL" id="AP024355">
    <property type="protein sequence ID" value="BCR05993.1"/>
    <property type="molecule type" value="Genomic_DNA"/>
</dbReference>
<protein>
    <submittedName>
        <fullName evidence="1">Uncharacterized protein</fullName>
    </submittedName>
</protein>